<evidence type="ECO:0008006" key="4">
    <source>
        <dbReference type="Google" id="ProtNLM"/>
    </source>
</evidence>
<dbReference type="AlphaFoldDB" id="A0A086SX12"/>
<sequence length="618" mass="70059">MRLAALLLALAALALDPCAAGFTDVFSSQHLYDWGWYGLYPTTSFRSFDTRAPRLNFLKWHKRCMNGYYFVAPKGLLVDEPGPYIIDGRGNLVWSGAQFGPVADFRSQTYKGKQYLTFWENTDGVKLGWGRGRHVVLDENYEVYKKIYPVGDGTMSDLHEFHITSNDTALITLYMPRPWDLSPIGGPENGWIMDSHFQEIDIETGEMLFEWRASDHVALQDTIRYFAGRDTGVSPERGFDYFHINSMDKDKDGNYIISGRHTHSIHAIAPDGTMLWTLGGKSNQFQDLSDGHATNFAYQHHIRISGDNVISMFDNAKAERSGPTLPVQYSRGLVIQIDQEKRTAELLHEVHDSEHPKHADSQGSAQLWDRDRSMLVDFGFFPAFTEFDTETSEVLCDVRLAPSMLFSFGFVGSYRVFKGNWAAKPIVRPHLVLDPGEGILAVSWNGATDVDRWILQGADWDAVEADDWEDLVTKDREGQFETVFDVDGSMPAYVRATAVDSNGSVLVHSQTINRVHGNLTIVNPLDVALSWLGWIAKWAMIGLALWAWDRCRPIRSQVWRVVVKAWHVVELFFGPVSCCCCCLPRRSNRLLPRWQVMRGKTHELQPLYSSDEEETGNV</sequence>
<dbReference type="PANTHER" id="PTHR35340:SF5">
    <property type="entry name" value="ASST-DOMAIN-CONTAINING PROTEIN"/>
    <property type="match status" value="1"/>
</dbReference>
<evidence type="ECO:0000313" key="2">
    <source>
        <dbReference type="EMBL" id="KFH41644.1"/>
    </source>
</evidence>
<dbReference type="HOGENOM" id="CLU_018249_0_1_1"/>
<dbReference type="InterPro" id="IPR053143">
    <property type="entry name" value="Arylsulfate_ST"/>
</dbReference>
<reference evidence="3" key="1">
    <citation type="journal article" date="2014" name="Genome Announc.">
        <title>Genome sequence and annotation of Acremonium chrysogenum, producer of the beta-lactam antibiotic cephalosporin C.</title>
        <authorList>
            <person name="Terfehr D."/>
            <person name="Dahlmann T.A."/>
            <person name="Specht T."/>
            <person name="Zadra I."/>
            <person name="Kuernsteiner H."/>
            <person name="Kueck U."/>
        </authorList>
    </citation>
    <scope>NUCLEOTIDE SEQUENCE [LARGE SCALE GENOMIC DNA]</scope>
    <source>
        <strain evidence="3">ATCC 11550 / CBS 779.69 / DSM 880 / IAM 14645 / JCM 23072 / IMI 49137</strain>
    </source>
</reference>
<name>A0A086SX12_HAPC1</name>
<keyword evidence="1" id="KW-0732">Signal</keyword>
<feature type="chain" id="PRO_5001815062" description="Arylsulfotransferase-like protein" evidence="1">
    <location>
        <begin position="21"/>
        <end position="618"/>
    </location>
</feature>
<dbReference type="PANTHER" id="PTHR35340">
    <property type="entry name" value="PQQ ENZYME REPEAT PROTEIN-RELATED"/>
    <property type="match status" value="1"/>
</dbReference>
<gene>
    <name evidence="2" type="ORF">ACRE_076370</name>
</gene>
<dbReference type="Proteomes" id="UP000029964">
    <property type="component" value="Unassembled WGS sequence"/>
</dbReference>
<evidence type="ECO:0000313" key="3">
    <source>
        <dbReference type="Proteomes" id="UP000029964"/>
    </source>
</evidence>
<dbReference type="Pfam" id="PF14269">
    <property type="entry name" value="Arylsulfotran_2"/>
    <property type="match status" value="1"/>
</dbReference>
<dbReference type="STRING" id="857340.A0A086SX12"/>
<protein>
    <recommendedName>
        <fullName evidence="4">Arylsulfotransferase-like protein</fullName>
    </recommendedName>
</protein>
<keyword evidence="3" id="KW-1185">Reference proteome</keyword>
<comment type="caution">
    <text evidence="2">The sequence shown here is derived from an EMBL/GenBank/DDBJ whole genome shotgun (WGS) entry which is preliminary data.</text>
</comment>
<dbReference type="OrthoDB" id="5427350at2759"/>
<proteinExistence type="predicted"/>
<evidence type="ECO:0000256" key="1">
    <source>
        <dbReference type="SAM" id="SignalP"/>
    </source>
</evidence>
<dbReference type="EMBL" id="JPKY01000120">
    <property type="protein sequence ID" value="KFH41644.1"/>
    <property type="molecule type" value="Genomic_DNA"/>
</dbReference>
<feature type="signal peptide" evidence="1">
    <location>
        <begin position="1"/>
        <end position="20"/>
    </location>
</feature>
<accession>A0A086SX12</accession>
<organism evidence="2 3">
    <name type="scientific">Hapsidospora chrysogenum (strain ATCC 11550 / CBS 779.69 / DSM 880 / IAM 14645 / JCM 23072 / IMI 49137)</name>
    <name type="common">Acremonium chrysogenum</name>
    <dbReference type="NCBI Taxonomy" id="857340"/>
    <lineage>
        <taxon>Eukaryota</taxon>
        <taxon>Fungi</taxon>
        <taxon>Dikarya</taxon>
        <taxon>Ascomycota</taxon>
        <taxon>Pezizomycotina</taxon>
        <taxon>Sordariomycetes</taxon>
        <taxon>Hypocreomycetidae</taxon>
        <taxon>Hypocreales</taxon>
        <taxon>Bionectriaceae</taxon>
        <taxon>Hapsidospora</taxon>
    </lineage>
</organism>
<dbReference type="InterPro" id="IPR039535">
    <property type="entry name" value="ASST-like"/>
</dbReference>